<feature type="domain" description="Baseplate protein J-like barrel" evidence="1">
    <location>
        <begin position="102"/>
        <end position="177"/>
    </location>
</feature>
<keyword evidence="3" id="KW-1185">Reference proteome</keyword>
<dbReference type="Pfam" id="PF04865">
    <property type="entry name" value="Baseplate_J"/>
    <property type="match status" value="1"/>
</dbReference>
<dbReference type="InterPro" id="IPR006949">
    <property type="entry name" value="Barrel_Baseplate_J-like"/>
</dbReference>
<evidence type="ECO:0000313" key="3">
    <source>
        <dbReference type="Proteomes" id="UP000298460"/>
    </source>
</evidence>
<evidence type="ECO:0000313" key="2">
    <source>
        <dbReference type="EMBL" id="TGE35868.1"/>
    </source>
</evidence>
<name>A0A4Z0QZC1_9FIRM</name>
<dbReference type="Proteomes" id="UP000298460">
    <property type="component" value="Unassembled WGS sequence"/>
</dbReference>
<proteinExistence type="predicted"/>
<sequence length="391" mass="41096">MAYFAPYIDATGLHCPTYQDIMEEQIQQARAIYGQDIYLGTDSQDYQYISTFALKMSDTLQAIKLVYDSRGPGTAIGSGLDILVKLNGIKRNGSGYSVATETLSGTPGTVINNGVVQDKQNYYWNLPPSVVIGTAGTVDAQVTCQTAGPIAANAGDIDAIATPTYGWSLATNALAAVQGVNAETDSQLKGRQSISTSQPSRTVLEGTKGAIAAVSGVTRFIVYENPTNDVDTDGLPPHSITAVVEGGSDADIAQAIFLKKGPGCLANGTTVVNITDQFGQIVPIGFYRPSYVDIDVVVNVKQLTGYTSATTSLIKTALVNYLDSLSIGDDLPASSLWGSSLSAMQSLSKPTFSITSLTLAKHGLTQGTADITIGFDEVVRGNSSYLTINVT</sequence>
<dbReference type="RefSeq" id="WP_135550814.1">
    <property type="nucleotide sequence ID" value="NZ_SPQQ01000010.1"/>
</dbReference>
<evidence type="ECO:0000259" key="1">
    <source>
        <dbReference type="Pfam" id="PF04865"/>
    </source>
</evidence>
<accession>A0A4Z0QZC1</accession>
<dbReference type="OrthoDB" id="7904838at2"/>
<comment type="caution">
    <text evidence="2">The sequence shown here is derived from an EMBL/GenBank/DDBJ whole genome shotgun (WGS) entry which is preliminary data.</text>
</comment>
<gene>
    <name evidence="2" type="ORF">E4K67_22380</name>
</gene>
<organism evidence="2 3">
    <name type="scientific">Desulfosporosinus fructosivorans</name>
    <dbReference type="NCBI Taxonomy" id="2018669"/>
    <lineage>
        <taxon>Bacteria</taxon>
        <taxon>Bacillati</taxon>
        <taxon>Bacillota</taxon>
        <taxon>Clostridia</taxon>
        <taxon>Eubacteriales</taxon>
        <taxon>Desulfitobacteriaceae</taxon>
        <taxon>Desulfosporosinus</taxon>
    </lineage>
</organism>
<dbReference type="EMBL" id="SPQQ01000010">
    <property type="protein sequence ID" value="TGE35868.1"/>
    <property type="molecule type" value="Genomic_DNA"/>
</dbReference>
<reference evidence="2 3" key="1">
    <citation type="submission" date="2019-03" db="EMBL/GenBank/DDBJ databases">
        <title>Draft Genome Sequence of Desulfosporosinus fructosivorans Strain 63.6F, Isolated from Marine Sediment in the Baltic Sea.</title>
        <authorList>
            <person name="Hausmann B."/>
            <person name="Vandieken V."/>
            <person name="Pjevac P."/>
            <person name="Schreck K."/>
            <person name="Herbold C.W."/>
            <person name="Loy A."/>
        </authorList>
    </citation>
    <scope>NUCLEOTIDE SEQUENCE [LARGE SCALE GENOMIC DNA]</scope>
    <source>
        <strain evidence="2 3">63.6F</strain>
    </source>
</reference>
<protein>
    <recommendedName>
        <fullName evidence="1">Baseplate protein J-like barrel domain-containing protein</fullName>
    </recommendedName>
</protein>
<dbReference type="AlphaFoldDB" id="A0A4Z0QZC1"/>